<evidence type="ECO:0000256" key="4">
    <source>
        <dbReference type="PROSITE-ProRule" id="PRU00146"/>
    </source>
</evidence>
<comment type="caution">
    <text evidence="7">The sequence shown here is derived from an EMBL/GenBank/DDBJ whole genome shotgun (WGS) entry which is preliminary data.</text>
</comment>
<evidence type="ECO:0000259" key="5">
    <source>
        <dbReference type="PROSITE" id="PS50016"/>
    </source>
</evidence>
<accession>A0ABD1CYZ4</accession>
<gene>
    <name evidence="7" type="ORF">pipiens_013288</name>
</gene>
<dbReference type="InterPro" id="IPR001810">
    <property type="entry name" value="F-box_dom"/>
</dbReference>
<dbReference type="InterPro" id="IPR019786">
    <property type="entry name" value="Zinc_finger_PHD-type_CS"/>
</dbReference>
<name>A0ABD1CYZ4_CULPP</name>
<dbReference type="PROSITE" id="PS50181">
    <property type="entry name" value="FBOX"/>
    <property type="match status" value="1"/>
</dbReference>
<evidence type="ECO:0000313" key="7">
    <source>
        <dbReference type="EMBL" id="KAL1382230.1"/>
    </source>
</evidence>
<dbReference type="InterPro" id="IPR036047">
    <property type="entry name" value="F-box-like_dom_sf"/>
</dbReference>
<dbReference type="PROSITE" id="PS50016">
    <property type="entry name" value="ZF_PHD_2"/>
    <property type="match status" value="1"/>
</dbReference>
<dbReference type="PROSITE" id="PS01359">
    <property type="entry name" value="ZF_PHD_1"/>
    <property type="match status" value="1"/>
</dbReference>
<dbReference type="InterPro" id="IPR011011">
    <property type="entry name" value="Znf_FYVE_PHD"/>
</dbReference>
<evidence type="ECO:0000256" key="1">
    <source>
        <dbReference type="ARBA" id="ARBA00022723"/>
    </source>
</evidence>
<dbReference type="GO" id="GO:0008270">
    <property type="term" value="F:zinc ion binding"/>
    <property type="evidence" value="ECO:0007669"/>
    <property type="project" value="UniProtKB-KW"/>
</dbReference>
<evidence type="ECO:0000313" key="8">
    <source>
        <dbReference type="Proteomes" id="UP001562425"/>
    </source>
</evidence>
<dbReference type="CDD" id="cd15489">
    <property type="entry name" value="PHD_SF"/>
    <property type="match status" value="1"/>
</dbReference>
<dbReference type="InterPro" id="IPR032675">
    <property type="entry name" value="LRR_dom_sf"/>
</dbReference>
<dbReference type="Gene3D" id="3.30.40.10">
    <property type="entry name" value="Zinc/RING finger domain, C3HC4 (zinc finger)"/>
    <property type="match status" value="1"/>
</dbReference>
<dbReference type="CDD" id="cd09917">
    <property type="entry name" value="F-box_SF"/>
    <property type="match status" value="1"/>
</dbReference>
<organism evidence="7 8">
    <name type="scientific">Culex pipiens pipiens</name>
    <name type="common">Northern house mosquito</name>
    <dbReference type="NCBI Taxonomy" id="38569"/>
    <lineage>
        <taxon>Eukaryota</taxon>
        <taxon>Metazoa</taxon>
        <taxon>Ecdysozoa</taxon>
        <taxon>Arthropoda</taxon>
        <taxon>Hexapoda</taxon>
        <taxon>Insecta</taxon>
        <taxon>Pterygota</taxon>
        <taxon>Neoptera</taxon>
        <taxon>Endopterygota</taxon>
        <taxon>Diptera</taxon>
        <taxon>Nematocera</taxon>
        <taxon>Culicoidea</taxon>
        <taxon>Culicidae</taxon>
        <taxon>Culicinae</taxon>
        <taxon>Culicini</taxon>
        <taxon>Culex</taxon>
        <taxon>Culex</taxon>
    </lineage>
</organism>
<dbReference type="Proteomes" id="UP001562425">
    <property type="component" value="Unassembled WGS sequence"/>
</dbReference>
<dbReference type="SUPFAM" id="SSF57903">
    <property type="entry name" value="FYVE/PHD zinc finger"/>
    <property type="match status" value="1"/>
</dbReference>
<evidence type="ECO:0008006" key="9">
    <source>
        <dbReference type="Google" id="ProtNLM"/>
    </source>
</evidence>
<dbReference type="AlphaFoldDB" id="A0ABD1CYZ4"/>
<reference evidence="7 8" key="1">
    <citation type="submission" date="2024-05" db="EMBL/GenBank/DDBJ databases">
        <title>Culex pipiens pipiens assembly and annotation.</title>
        <authorList>
            <person name="Alout H."/>
            <person name="Durand T."/>
        </authorList>
    </citation>
    <scope>NUCLEOTIDE SEQUENCE [LARGE SCALE GENOMIC DNA]</scope>
    <source>
        <strain evidence="7">HA-2024</strain>
        <tissue evidence="7">Whole body</tissue>
    </source>
</reference>
<keyword evidence="1" id="KW-0479">Metal-binding</keyword>
<dbReference type="Gene3D" id="3.80.10.10">
    <property type="entry name" value="Ribonuclease Inhibitor"/>
    <property type="match status" value="2"/>
</dbReference>
<dbReference type="SMART" id="SM00256">
    <property type="entry name" value="FBOX"/>
    <property type="match status" value="1"/>
</dbReference>
<proteinExistence type="predicted"/>
<dbReference type="InterPro" id="IPR019787">
    <property type="entry name" value="Znf_PHD-finger"/>
</dbReference>
<feature type="domain" description="PHD-type" evidence="5">
    <location>
        <begin position="1"/>
        <end position="58"/>
    </location>
</feature>
<keyword evidence="3" id="KW-0862">Zinc</keyword>
<dbReference type="Gene3D" id="1.20.1280.50">
    <property type="match status" value="1"/>
</dbReference>
<keyword evidence="2 4" id="KW-0863">Zinc-finger</keyword>
<sequence>MESCKICGQTRSPEDSSAVCCSGPCGGTVHARCATFSGGITLTTSDGLFWFCDRCRRGLRPVANTTQQPDLPELPTEIWIEVFRNLPDGRLPKVRLVCRRWRDIVDGCPALLSKITVAFCSRTAYQKVNPDRLLPVTKASFVSIKRIGSWWHSFGPGLTEIKIEHFEMERFHLIELSDLLGMLRHTPNLRRFALIGCILNGKRSGRPDFRLNKLETLILEDILDFAKYLKIFRKLFSKSPVKALKITWSDSAGYTSAAEPDEMAEMVADFQTTLEELTANCSDIFLSQIMSLDQIELKKLTLIEEGVVDNSLLMDLFEFHRSLEYVDISDMMEFNEKNAPMLIKIGQLLPKLQFLLIFAAQLDVSFLSKTPKLQTFNLCGFEDNFTLIQSSSFHEKHQNLKQLDLSFIEIPATSAQQWFATLPNLRILSLKACILACWSDFLTALESLELLEMLSLDMIEAGETGPSPSPNKPLTRLRYLKCSRFHEISDDAFGALLEVCSSLREVHLECVLLGEVALSAICRNLPQLRKLTMVTCPISDVMENYIRQHCRSLEELVLE</sequence>
<feature type="domain" description="F-box" evidence="6">
    <location>
        <begin position="68"/>
        <end position="115"/>
    </location>
</feature>
<evidence type="ECO:0000256" key="3">
    <source>
        <dbReference type="ARBA" id="ARBA00022833"/>
    </source>
</evidence>
<dbReference type="SUPFAM" id="SSF81383">
    <property type="entry name" value="F-box domain"/>
    <property type="match status" value="1"/>
</dbReference>
<evidence type="ECO:0000256" key="2">
    <source>
        <dbReference type="ARBA" id="ARBA00022771"/>
    </source>
</evidence>
<protein>
    <recommendedName>
        <fullName evidence="9">F-box domain-containing protein</fullName>
    </recommendedName>
</protein>
<evidence type="ECO:0000259" key="6">
    <source>
        <dbReference type="PROSITE" id="PS50181"/>
    </source>
</evidence>
<dbReference type="EMBL" id="JBEHCU010008522">
    <property type="protein sequence ID" value="KAL1382230.1"/>
    <property type="molecule type" value="Genomic_DNA"/>
</dbReference>
<dbReference type="InterPro" id="IPR013083">
    <property type="entry name" value="Znf_RING/FYVE/PHD"/>
</dbReference>
<dbReference type="Pfam" id="PF00646">
    <property type="entry name" value="F-box"/>
    <property type="match status" value="1"/>
</dbReference>
<dbReference type="PANTHER" id="PTHR13318">
    <property type="entry name" value="PARTNER OF PAIRED, ISOFORM B-RELATED"/>
    <property type="match status" value="1"/>
</dbReference>
<dbReference type="SUPFAM" id="SSF52047">
    <property type="entry name" value="RNI-like"/>
    <property type="match status" value="1"/>
</dbReference>
<keyword evidence="8" id="KW-1185">Reference proteome</keyword>